<name>A0A397ITM5_9GLOM</name>
<keyword evidence="2" id="KW-1185">Reference proteome</keyword>
<gene>
    <name evidence="1" type="ORF">Glove_185g80</name>
</gene>
<dbReference type="OrthoDB" id="6343797at2759"/>
<reference evidence="1 2" key="1">
    <citation type="submission" date="2018-08" db="EMBL/GenBank/DDBJ databases">
        <title>Genome and evolution of the arbuscular mycorrhizal fungus Diversispora epigaea (formerly Glomus versiforme) and its bacterial endosymbionts.</title>
        <authorList>
            <person name="Sun X."/>
            <person name="Fei Z."/>
            <person name="Harrison M."/>
        </authorList>
    </citation>
    <scope>NUCLEOTIDE SEQUENCE [LARGE SCALE GENOMIC DNA]</scope>
    <source>
        <strain evidence="1 2">IT104</strain>
    </source>
</reference>
<dbReference type="EMBL" id="PQFF01000175">
    <property type="protein sequence ID" value="RHZ77136.1"/>
    <property type="molecule type" value="Genomic_DNA"/>
</dbReference>
<evidence type="ECO:0000313" key="2">
    <source>
        <dbReference type="Proteomes" id="UP000266861"/>
    </source>
</evidence>
<proteinExistence type="predicted"/>
<sequence>MLWNCCYPQLYVLPKSQIIWNLGRQNAQITSIPSTERCRAWVIDLPIFLEKFDNTKTWLIDMSPAEARKLKYVYVKSSKLRYGPMWYDEIRLTYSDSVLYLLNPGELEGERKRVTDCNWSPQIYHIKESLVQKN</sequence>
<comment type="caution">
    <text evidence="1">The sequence shown here is derived from an EMBL/GenBank/DDBJ whole genome shotgun (WGS) entry which is preliminary data.</text>
</comment>
<accession>A0A397ITM5</accession>
<evidence type="ECO:0000313" key="1">
    <source>
        <dbReference type="EMBL" id="RHZ77136.1"/>
    </source>
</evidence>
<organism evidence="1 2">
    <name type="scientific">Diversispora epigaea</name>
    <dbReference type="NCBI Taxonomy" id="1348612"/>
    <lineage>
        <taxon>Eukaryota</taxon>
        <taxon>Fungi</taxon>
        <taxon>Fungi incertae sedis</taxon>
        <taxon>Mucoromycota</taxon>
        <taxon>Glomeromycotina</taxon>
        <taxon>Glomeromycetes</taxon>
        <taxon>Diversisporales</taxon>
        <taxon>Diversisporaceae</taxon>
        <taxon>Diversispora</taxon>
    </lineage>
</organism>
<dbReference type="AlphaFoldDB" id="A0A397ITM5"/>
<dbReference type="Proteomes" id="UP000266861">
    <property type="component" value="Unassembled WGS sequence"/>
</dbReference>
<protein>
    <submittedName>
        <fullName evidence="1">Uncharacterized protein</fullName>
    </submittedName>
</protein>